<evidence type="ECO:0000313" key="2">
    <source>
        <dbReference type="Proteomes" id="UP000596083"/>
    </source>
</evidence>
<dbReference type="AlphaFoldDB" id="A0A7T7KMF2"/>
<gene>
    <name evidence="1" type="ORF">JET14_05980</name>
</gene>
<dbReference type="KEGG" id="mlut:JET14_05980"/>
<sequence length="361" mass="40630">MAEERDTGGVSSSEIESFITNSRLPELAGADDTIRFGVRVAKLINLRLAQRETGDFSAFILDQSLANQSPTKFDLKEFPLLANGADAVSGKLWLTSCTLRTSHELVLTWTDQASLFQTIRHADLSEKPTMIVDWRPSTPVVLFYRKGIKNQEDVVEVSLEDGPMSEHELEKALNLFYHRCLRTPALAAEGHAKKIWRKSDKGIPDPRPEEAIQGRLMDGLRVAFVKYNFRAETFTDDGRADIEIWRYSNSEGQKARVTDWILELKALADKTTTGSSVSDSKCREAIRSGLEQAVAYKQRLNAGRAALCCYDMRREDIGHEKCFTEIAESAATAEVPLWRWFLFRGTADSRKDQDYLNRAGG</sequence>
<protein>
    <submittedName>
        <fullName evidence="1">Uncharacterized protein</fullName>
    </submittedName>
</protein>
<reference evidence="1 2" key="1">
    <citation type="submission" date="2020-12" db="EMBL/GenBank/DDBJ databases">
        <authorList>
            <person name="Zheng R.K."/>
            <person name="Sun C.M."/>
        </authorList>
    </citation>
    <scope>NUCLEOTIDE SEQUENCE [LARGE SCALE GENOMIC DNA]</scope>
    <source>
        <strain evidence="1 2">ZRK001</strain>
    </source>
</reference>
<name>A0A7T7KMF2_9HYPH</name>
<dbReference type="Proteomes" id="UP000596083">
    <property type="component" value="Chromosome"/>
</dbReference>
<proteinExistence type="predicted"/>
<evidence type="ECO:0000313" key="1">
    <source>
        <dbReference type="EMBL" id="QQM31716.1"/>
    </source>
</evidence>
<dbReference type="RefSeq" id="WP_200337236.1">
    <property type="nucleotide sequence ID" value="NZ_CP066786.1"/>
</dbReference>
<accession>A0A7T7KMF2</accession>
<dbReference type="EMBL" id="CP066786">
    <property type="protein sequence ID" value="QQM31716.1"/>
    <property type="molecule type" value="Genomic_DNA"/>
</dbReference>
<organism evidence="1 2">
    <name type="scientific">Martelella lutilitoris</name>
    <dbReference type="NCBI Taxonomy" id="2583532"/>
    <lineage>
        <taxon>Bacteria</taxon>
        <taxon>Pseudomonadati</taxon>
        <taxon>Pseudomonadota</taxon>
        <taxon>Alphaproteobacteria</taxon>
        <taxon>Hyphomicrobiales</taxon>
        <taxon>Aurantimonadaceae</taxon>
        <taxon>Martelella</taxon>
    </lineage>
</organism>